<name>A0A3B0B0J0_9BACL</name>
<dbReference type="Proteomes" id="UP000282311">
    <property type="component" value="Unassembled WGS sequence"/>
</dbReference>
<protein>
    <recommendedName>
        <fullName evidence="3">Glycosyl hydrolase family 32 N-terminal domain-containing protein</fullName>
    </recommendedName>
</protein>
<dbReference type="Gene3D" id="2.115.10.20">
    <property type="entry name" value="Glycosyl hydrolase domain, family 43"/>
    <property type="match status" value="2"/>
</dbReference>
<dbReference type="RefSeq" id="WP_120751314.1">
    <property type="nucleotide sequence ID" value="NZ_RBAH01000035.1"/>
</dbReference>
<dbReference type="OrthoDB" id="177802at2"/>
<accession>A0A3B0B0J0</accession>
<dbReference type="EMBL" id="RBAH01000035">
    <property type="protein sequence ID" value="RKN66060.1"/>
    <property type="molecule type" value="Genomic_DNA"/>
</dbReference>
<keyword evidence="2" id="KW-1185">Reference proteome</keyword>
<evidence type="ECO:0008006" key="3">
    <source>
        <dbReference type="Google" id="ProtNLM"/>
    </source>
</evidence>
<evidence type="ECO:0000313" key="1">
    <source>
        <dbReference type="EMBL" id="RKN66060.1"/>
    </source>
</evidence>
<gene>
    <name evidence="1" type="ORF">D7M11_31795</name>
</gene>
<dbReference type="InterPro" id="IPR023296">
    <property type="entry name" value="Glyco_hydro_beta-prop_sf"/>
</dbReference>
<sequence length="457" mass="52527">MRRSKDVAQIGSRVEMFIDHWLIDEQQGIELRVTPPERREVVLKLDKRWEGKAACYFTVIQDEGKIRLYYRGNAPTDDHDDQQATCYAESEDGIHFERPVLGLYEYEGSSSNNIVWRGLESHNFAPMKDASPSAAKESLFKAVGGVAPRGTPWEEGMLNALHSPDGIHWSKMEANPVITDQPFDSHNVVLWDPNLSAYRCYARYWADRKVRAVHSSISPDFREWQPFAPNTYDADVPIEQFYTNATVVCPGAEHMYLSFPKRFIESRKKVPEHPFSGLSDTMFMSSRDGIHWDRTFLEAWLRPGQDRKNWTERSNMIAHGIVQIEPELFSLYVTEHYRWDDISLRRLTVRKHGFASIHGGYRGGEVTTRPLIFSGNRLLLNYATSAAGSIQVELLDESGRPLDGYEASDMEPLYGDELEGIVRWRNDENVSALAEKPVRVRFLLHDADIYSMQFKTL</sequence>
<proteinExistence type="predicted"/>
<evidence type="ECO:0000313" key="2">
    <source>
        <dbReference type="Proteomes" id="UP000282311"/>
    </source>
</evidence>
<reference evidence="1 2" key="1">
    <citation type="journal article" date="2007" name="Int. J. Syst. Evol. Microbiol.">
        <title>Paenibacillus ginsengarvi sp. nov., isolated from soil from ginseng cultivation.</title>
        <authorList>
            <person name="Yoon M.H."/>
            <person name="Ten L.N."/>
            <person name="Im W.T."/>
        </authorList>
    </citation>
    <scope>NUCLEOTIDE SEQUENCE [LARGE SCALE GENOMIC DNA]</scope>
    <source>
        <strain evidence="1 2">KCTC 13059</strain>
    </source>
</reference>
<dbReference type="AlphaFoldDB" id="A0A3B0B0J0"/>
<comment type="caution">
    <text evidence="1">The sequence shown here is derived from an EMBL/GenBank/DDBJ whole genome shotgun (WGS) entry which is preliminary data.</text>
</comment>
<dbReference type="SUPFAM" id="SSF75005">
    <property type="entry name" value="Arabinanase/levansucrase/invertase"/>
    <property type="match status" value="2"/>
</dbReference>
<organism evidence="1 2">
    <name type="scientific">Paenibacillus ginsengarvi</name>
    <dbReference type="NCBI Taxonomy" id="400777"/>
    <lineage>
        <taxon>Bacteria</taxon>
        <taxon>Bacillati</taxon>
        <taxon>Bacillota</taxon>
        <taxon>Bacilli</taxon>
        <taxon>Bacillales</taxon>
        <taxon>Paenibacillaceae</taxon>
        <taxon>Paenibacillus</taxon>
    </lineage>
</organism>